<reference evidence="1" key="1">
    <citation type="submission" date="2016-01" db="EMBL/GenBank/DDBJ databases">
        <authorList>
            <person name="Peeters C."/>
        </authorList>
    </citation>
    <scope>NUCLEOTIDE SEQUENCE</scope>
    <source>
        <strain evidence="1">LMG 29321</strain>
    </source>
</reference>
<proteinExistence type="predicted"/>
<name>A0A158EI49_9BURK</name>
<dbReference type="Proteomes" id="UP000071859">
    <property type="component" value="Unassembled WGS sequence"/>
</dbReference>
<accession>A0A158EI49</accession>
<comment type="caution">
    <text evidence="1">The sequence shown here is derived from an EMBL/GenBank/DDBJ whole genome shotgun (WGS) entry which is preliminary data.</text>
</comment>
<evidence type="ECO:0000313" key="1">
    <source>
        <dbReference type="EMBL" id="SAL06370.1"/>
    </source>
</evidence>
<gene>
    <name evidence="1" type="ORF">AWB78_08035</name>
</gene>
<evidence type="ECO:0008006" key="3">
    <source>
        <dbReference type="Google" id="ProtNLM"/>
    </source>
</evidence>
<keyword evidence="2" id="KW-1185">Reference proteome</keyword>
<organism evidence="1 2">
    <name type="scientific">Caballeronia calidae</name>
    <dbReference type="NCBI Taxonomy" id="1777139"/>
    <lineage>
        <taxon>Bacteria</taxon>
        <taxon>Pseudomonadati</taxon>
        <taxon>Pseudomonadota</taxon>
        <taxon>Betaproteobacteria</taxon>
        <taxon>Burkholderiales</taxon>
        <taxon>Burkholderiaceae</taxon>
        <taxon>Caballeronia</taxon>
    </lineage>
</organism>
<dbReference type="SUPFAM" id="SSF63829">
    <property type="entry name" value="Calcium-dependent phosphotriesterase"/>
    <property type="match status" value="1"/>
</dbReference>
<dbReference type="InterPro" id="IPR011042">
    <property type="entry name" value="6-blade_b-propeller_TolB-like"/>
</dbReference>
<dbReference type="Gene3D" id="2.120.10.30">
    <property type="entry name" value="TolB, C-terminal domain"/>
    <property type="match status" value="1"/>
</dbReference>
<sequence length="382" mass="40613">MLSAGFGREVACHEQGWTGARGFEYHRKAYLPINFRDCSRRTCALSTMANHRMIRFRPRLSQRGLEMSQREFTSRLLVASIFCFFLSACGGGDSNGLTATPTSVSMLAADRKQTPPVESALPTMVPGFNIQVYSNVDQPMKLSFGPDGALYVGRQGGNNRIHRIAPEGSPVSEFGPPMADPDAVLFDATGRISGTPNSVLVGGGGILAAIFPNQTATVVFNTGFTDVNDMKFDGSGRLIFSDDLPRILTSSGSTPTVLISLPIRAGSIAVDRNNRIFLALADGTISIYKADGTLEDSAFATGLAGLDTYLAFGPGAGGFGHELYVLNGSDLLRFDTNGKTTLIGSGFSAGPSSGTGFVFGPDKALYVSEYSNNRILKITRGN</sequence>
<dbReference type="EMBL" id="FCOX02000113">
    <property type="protein sequence ID" value="SAL06370.1"/>
    <property type="molecule type" value="Genomic_DNA"/>
</dbReference>
<protein>
    <recommendedName>
        <fullName evidence="3">SMP-30/Gluconolactonase/LRE-like region domain-containing protein</fullName>
    </recommendedName>
</protein>
<evidence type="ECO:0000313" key="2">
    <source>
        <dbReference type="Proteomes" id="UP000071859"/>
    </source>
</evidence>
<dbReference type="AlphaFoldDB" id="A0A158EI49"/>